<evidence type="ECO:0000256" key="1">
    <source>
        <dbReference type="SAM" id="MobiDB-lite"/>
    </source>
</evidence>
<keyword evidence="2" id="KW-0732">Signal</keyword>
<dbReference type="Proteomes" id="UP000005808">
    <property type="component" value="Unassembled WGS sequence"/>
</dbReference>
<dbReference type="EMBL" id="AHJE01000026">
    <property type="protein sequence ID" value="EHP42912.1"/>
    <property type="molecule type" value="Genomic_DNA"/>
</dbReference>
<feature type="compositionally biased region" description="Basic and acidic residues" evidence="1">
    <location>
        <begin position="80"/>
        <end position="91"/>
    </location>
</feature>
<dbReference type="RefSeq" id="WP_006157998.1">
    <property type="nucleotide sequence ID" value="NZ_AHJE01000026.1"/>
</dbReference>
<reference evidence="3 4" key="1">
    <citation type="journal article" date="2012" name="J. Bacteriol.">
        <title>De Novo Genome Project of Cupriavidus basilensis OR16.</title>
        <authorList>
            <person name="Cserhati M."/>
            <person name="Kriszt B."/>
            <person name="Szoboszlay S."/>
            <person name="Toth A."/>
            <person name="Szabo I."/>
            <person name="Tancsics A."/>
            <person name="Nagy I."/>
            <person name="Horvath B."/>
            <person name="Nagy I."/>
            <person name="Kukolya J."/>
        </authorList>
    </citation>
    <scope>NUCLEOTIDE SEQUENCE [LARGE SCALE GENOMIC DNA]</scope>
    <source>
        <strain evidence="3 4">OR16</strain>
    </source>
</reference>
<evidence type="ECO:0000256" key="2">
    <source>
        <dbReference type="SAM" id="SignalP"/>
    </source>
</evidence>
<accession>H1S3L1</accession>
<feature type="chain" id="PRO_5003553499" evidence="2">
    <location>
        <begin position="23"/>
        <end position="97"/>
    </location>
</feature>
<gene>
    <name evidence="3" type="ORF">OR16_11698</name>
</gene>
<proteinExistence type="predicted"/>
<sequence length="97" mass="10211">MNKLTATALACSLAFTAAGVLAADDTVSDIAIKSLMNHEVTAQEGTQSDAQDYHGMAAEPMKDEPASADSMSEQQMTDEPMSHDSMADDGARNSTEQ</sequence>
<protein>
    <submittedName>
        <fullName evidence="3">Uncharacterized protein</fullName>
    </submittedName>
</protein>
<organism evidence="3 4">
    <name type="scientific">Cupriavidus basilensis OR16</name>
    <dbReference type="NCBI Taxonomy" id="1127483"/>
    <lineage>
        <taxon>Bacteria</taxon>
        <taxon>Pseudomonadati</taxon>
        <taxon>Pseudomonadota</taxon>
        <taxon>Betaproteobacteria</taxon>
        <taxon>Burkholderiales</taxon>
        <taxon>Burkholderiaceae</taxon>
        <taxon>Cupriavidus</taxon>
    </lineage>
</organism>
<dbReference type="PATRIC" id="fig|1127483.3.peg.2349"/>
<feature type="signal peptide" evidence="2">
    <location>
        <begin position="1"/>
        <end position="22"/>
    </location>
</feature>
<dbReference type="OrthoDB" id="8914025at2"/>
<evidence type="ECO:0000313" key="4">
    <source>
        <dbReference type="Proteomes" id="UP000005808"/>
    </source>
</evidence>
<dbReference type="AlphaFoldDB" id="H1S3L1"/>
<comment type="caution">
    <text evidence="3">The sequence shown here is derived from an EMBL/GenBank/DDBJ whole genome shotgun (WGS) entry which is preliminary data.</text>
</comment>
<feature type="region of interest" description="Disordered" evidence="1">
    <location>
        <begin position="41"/>
        <end position="97"/>
    </location>
</feature>
<evidence type="ECO:0000313" key="3">
    <source>
        <dbReference type="EMBL" id="EHP42912.1"/>
    </source>
</evidence>
<name>H1S3L1_9BURK</name>